<dbReference type="PANTHER" id="PTHR42833">
    <property type="entry name" value="URIDYLATE KINASE"/>
    <property type="match status" value="1"/>
</dbReference>
<dbReference type="GO" id="GO:0033862">
    <property type="term" value="F:UMP kinase activity"/>
    <property type="evidence" value="ECO:0007669"/>
    <property type="project" value="UniProtKB-EC"/>
</dbReference>
<evidence type="ECO:0000256" key="4">
    <source>
        <dbReference type="ARBA" id="ARBA00022679"/>
    </source>
</evidence>
<evidence type="ECO:0000256" key="7">
    <source>
        <dbReference type="ARBA" id="ARBA00022840"/>
    </source>
</evidence>
<dbReference type="EMBL" id="QNBD01000162">
    <property type="protein sequence ID" value="RKX69940.1"/>
    <property type="molecule type" value="Genomic_DNA"/>
</dbReference>
<evidence type="ECO:0000256" key="9">
    <source>
        <dbReference type="ARBA" id="ARBA00032092"/>
    </source>
</evidence>
<keyword evidence="6" id="KW-0418">Kinase</keyword>
<evidence type="ECO:0000256" key="2">
    <source>
        <dbReference type="ARBA" id="ARBA00007614"/>
    </source>
</evidence>
<dbReference type="PANTHER" id="PTHR42833:SF4">
    <property type="entry name" value="URIDYLATE KINASE PUMPKIN, CHLOROPLASTIC"/>
    <property type="match status" value="1"/>
</dbReference>
<dbReference type="AlphaFoldDB" id="A0A660SJ08"/>
<dbReference type="GO" id="GO:0006225">
    <property type="term" value="P:UDP biosynthetic process"/>
    <property type="evidence" value="ECO:0007669"/>
    <property type="project" value="TreeGrafter"/>
</dbReference>
<name>A0A660SJ08_UNCT6</name>
<sequence>MKGTKVDGVFSSDPVKNSKAVLLKNISYLHFIKKGYKVMDTTAVSLCMENNLPIAVFNLYTKDNMKNIVLGKDIGTIIDSGGQE</sequence>
<evidence type="ECO:0000256" key="5">
    <source>
        <dbReference type="ARBA" id="ARBA00022741"/>
    </source>
</evidence>
<gene>
    <name evidence="11" type="ORF">DRP43_03905</name>
</gene>
<dbReference type="Proteomes" id="UP000271125">
    <property type="component" value="Unassembled WGS sequence"/>
</dbReference>
<accession>A0A660SJ08</accession>
<dbReference type="InterPro" id="IPR036393">
    <property type="entry name" value="AceGlu_kinase-like_sf"/>
</dbReference>
<evidence type="ECO:0000256" key="3">
    <source>
        <dbReference type="ARBA" id="ARBA00012899"/>
    </source>
</evidence>
<dbReference type="EC" id="2.7.4.22" evidence="3"/>
<comment type="similarity">
    <text evidence="2">Belongs to the UMP kinase family.</text>
</comment>
<comment type="pathway">
    <text evidence="1">Pyrimidine metabolism; CTP biosynthesis via de novo pathway; UDP from UMP (UMPK route): step 1/1.</text>
</comment>
<feature type="domain" description="Aspartate/glutamate/uridylate kinase" evidence="10">
    <location>
        <begin position="3"/>
        <end position="58"/>
    </location>
</feature>
<keyword evidence="5" id="KW-0547">Nucleotide-binding</keyword>
<evidence type="ECO:0000256" key="8">
    <source>
        <dbReference type="ARBA" id="ARBA00022975"/>
    </source>
</evidence>
<dbReference type="GO" id="GO:0005524">
    <property type="term" value="F:ATP binding"/>
    <property type="evidence" value="ECO:0007669"/>
    <property type="project" value="UniProtKB-KW"/>
</dbReference>
<keyword evidence="4" id="KW-0808">Transferase</keyword>
<evidence type="ECO:0000256" key="6">
    <source>
        <dbReference type="ARBA" id="ARBA00022777"/>
    </source>
</evidence>
<keyword evidence="7" id="KW-0067">ATP-binding</keyword>
<evidence type="ECO:0000313" key="12">
    <source>
        <dbReference type="Proteomes" id="UP000271125"/>
    </source>
</evidence>
<dbReference type="SUPFAM" id="SSF53633">
    <property type="entry name" value="Carbamate kinase-like"/>
    <property type="match status" value="1"/>
</dbReference>
<evidence type="ECO:0000259" key="10">
    <source>
        <dbReference type="Pfam" id="PF00696"/>
    </source>
</evidence>
<dbReference type="Pfam" id="PF00696">
    <property type="entry name" value="AA_kinase"/>
    <property type="match status" value="1"/>
</dbReference>
<keyword evidence="8" id="KW-0665">Pyrimidine biosynthesis</keyword>
<organism evidence="11 12">
    <name type="scientific">candidate division TA06 bacterium</name>
    <dbReference type="NCBI Taxonomy" id="2250710"/>
    <lineage>
        <taxon>Bacteria</taxon>
        <taxon>Bacteria division TA06</taxon>
    </lineage>
</organism>
<comment type="caution">
    <text evidence="11">The sequence shown here is derived from an EMBL/GenBank/DDBJ whole genome shotgun (WGS) entry which is preliminary data.</text>
</comment>
<protein>
    <recommendedName>
        <fullName evidence="3">UMP kinase</fullName>
        <ecNumber evidence="3">2.7.4.22</ecNumber>
    </recommendedName>
    <alternativeName>
        <fullName evidence="9">Uridine monophosphate kinase</fullName>
    </alternativeName>
</protein>
<reference evidence="11 12" key="1">
    <citation type="submission" date="2018-06" db="EMBL/GenBank/DDBJ databases">
        <title>Extensive metabolic versatility and redundancy in microbially diverse, dynamic hydrothermal sediments.</title>
        <authorList>
            <person name="Dombrowski N."/>
            <person name="Teske A."/>
            <person name="Baker B.J."/>
        </authorList>
    </citation>
    <scope>NUCLEOTIDE SEQUENCE [LARGE SCALE GENOMIC DNA]</scope>
    <source>
        <strain evidence="11">B10_G13</strain>
    </source>
</reference>
<proteinExistence type="inferred from homology"/>
<dbReference type="InterPro" id="IPR001048">
    <property type="entry name" value="Asp/Glu/Uridylate_kinase"/>
</dbReference>
<dbReference type="Gene3D" id="3.40.1160.10">
    <property type="entry name" value="Acetylglutamate kinase-like"/>
    <property type="match status" value="1"/>
</dbReference>
<evidence type="ECO:0000313" key="11">
    <source>
        <dbReference type="EMBL" id="RKX69940.1"/>
    </source>
</evidence>
<evidence type="ECO:0000256" key="1">
    <source>
        <dbReference type="ARBA" id="ARBA00004791"/>
    </source>
</evidence>